<dbReference type="EMBL" id="CM012443">
    <property type="protein sequence ID" value="RVE70802.1"/>
    <property type="molecule type" value="Genomic_DNA"/>
</dbReference>
<keyword evidence="3" id="KW-1185">Reference proteome</keyword>
<feature type="compositionally biased region" description="Polar residues" evidence="1">
    <location>
        <begin position="48"/>
        <end position="66"/>
    </location>
</feature>
<dbReference type="PANTHER" id="PTHR35263:SF1">
    <property type="entry name" value="TESTIS-EXPRESSED PROTEIN 49"/>
    <property type="match status" value="1"/>
</dbReference>
<evidence type="ECO:0000256" key="1">
    <source>
        <dbReference type="SAM" id="MobiDB-lite"/>
    </source>
</evidence>
<name>A0A3S2PVH4_ORYJA</name>
<feature type="region of interest" description="Disordered" evidence="1">
    <location>
        <begin position="26"/>
        <end position="71"/>
    </location>
</feature>
<dbReference type="OrthoDB" id="7085216at2759"/>
<organism evidence="2 3">
    <name type="scientific">Oryzias javanicus</name>
    <name type="common">Javanese ricefish</name>
    <name type="synonym">Aplocheilus javanicus</name>
    <dbReference type="NCBI Taxonomy" id="123683"/>
    <lineage>
        <taxon>Eukaryota</taxon>
        <taxon>Metazoa</taxon>
        <taxon>Chordata</taxon>
        <taxon>Craniata</taxon>
        <taxon>Vertebrata</taxon>
        <taxon>Euteleostomi</taxon>
        <taxon>Actinopterygii</taxon>
        <taxon>Neopterygii</taxon>
        <taxon>Teleostei</taxon>
        <taxon>Neoteleostei</taxon>
        <taxon>Acanthomorphata</taxon>
        <taxon>Ovalentaria</taxon>
        <taxon>Atherinomorphae</taxon>
        <taxon>Beloniformes</taxon>
        <taxon>Adrianichthyidae</taxon>
        <taxon>Oryziinae</taxon>
        <taxon>Oryzias</taxon>
    </lineage>
</organism>
<sequence>MYFFGITQLGYQNPIGETMINVQRASRSEDGVQVTTGVDPPPQESKRTSLSSATLQTPSMHHSGNKQYGEMVRLPRVPVSPKDLYIAPLTGNQEYGWMVSDSPQPWAQIKRFPRRNSDISKFVEQMLLTDRMFSPF</sequence>
<reference evidence="2 3" key="2">
    <citation type="submission" date="2019-01" db="EMBL/GenBank/DDBJ databases">
        <title>A chromosome length genome reference of the Java medaka (oryzias javanicus).</title>
        <authorList>
            <person name="Herpin A."/>
            <person name="Takehana Y."/>
            <person name="Naruse K."/>
            <person name="Ansai S."/>
            <person name="Kawaguchi M."/>
        </authorList>
    </citation>
    <scope>NUCLEOTIDE SEQUENCE [LARGE SCALE GENOMIC DNA]</scope>
    <source>
        <strain evidence="2">RS831</strain>
        <tissue evidence="2">Whole body</tissue>
    </source>
</reference>
<evidence type="ECO:0000313" key="2">
    <source>
        <dbReference type="EMBL" id="RVE70802.1"/>
    </source>
</evidence>
<dbReference type="PANTHER" id="PTHR35263">
    <property type="entry name" value="TESTIS-EXPRESSED PROTEIN 49"/>
    <property type="match status" value="1"/>
</dbReference>
<dbReference type="InterPro" id="IPR038775">
    <property type="entry name" value="SPMIP11"/>
</dbReference>
<evidence type="ECO:0000313" key="3">
    <source>
        <dbReference type="Proteomes" id="UP000283210"/>
    </source>
</evidence>
<dbReference type="Pfam" id="PF22593">
    <property type="entry name" value="SPMIP11"/>
    <property type="match status" value="1"/>
</dbReference>
<accession>A0A3S2PVH4</accession>
<gene>
    <name evidence="2" type="ORF">OJAV_G00068010</name>
</gene>
<dbReference type="AlphaFoldDB" id="A0A3S2PVH4"/>
<dbReference type="Proteomes" id="UP000283210">
    <property type="component" value="Chromosome 7"/>
</dbReference>
<reference evidence="2 3" key="1">
    <citation type="submission" date="2018-11" db="EMBL/GenBank/DDBJ databases">
        <authorList>
            <person name="Lopez-Roques C."/>
            <person name="Donnadieu C."/>
            <person name="Bouchez O."/>
            <person name="Klopp C."/>
            <person name="Cabau C."/>
            <person name="Zahm M."/>
        </authorList>
    </citation>
    <scope>NUCLEOTIDE SEQUENCE [LARGE SCALE GENOMIC DNA]</scope>
    <source>
        <strain evidence="2">RS831</strain>
        <tissue evidence="2">Whole body</tissue>
    </source>
</reference>
<protein>
    <submittedName>
        <fullName evidence="2">Uncharacterized protein</fullName>
    </submittedName>
</protein>
<proteinExistence type="predicted"/>